<evidence type="ECO:0000259" key="2">
    <source>
        <dbReference type="Pfam" id="PF01408"/>
    </source>
</evidence>
<dbReference type="AlphaFoldDB" id="A0A0H4QMF3"/>
<gene>
    <name evidence="4" type="ORF">ABM34_10290</name>
</gene>
<evidence type="ECO:0000256" key="1">
    <source>
        <dbReference type="ARBA" id="ARBA00010928"/>
    </source>
</evidence>
<dbReference type="PATRIC" id="fig|1007676.4.peg.2082"/>
<feature type="domain" description="Gfo/Idh/MocA-like oxidoreductase N-terminal" evidence="2">
    <location>
        <begin position="3"/>
        <end position="124"/>
    </location>
</feature>
<keyword evidence="5" id="KW-1185">Reference proteome</keyword>
<dbReference type="InterPro" id="IPR004104">
    <property type="entry name" value="Gfo/Idh/MocA-like_OxRdtase_C"/>
</dbReference>
<evidence type="ECO:0000313" key="5">
    <source>
        <dbReference type="Proteomes" id="UP000036106"/>
    </source>
</evidence>
<dbReference type="PANTHER" id="PTHR43593:SF1">
    <property type="entry name" value="INOSITOL 2-DEHYDROGENASE"/>
    <property type="match status" value="1"/>
</dbReference>
<dbReference type="InterPro" id="IPR036291">
    <property type="entry name" value="NAD(P)-bd_dom_sf"/>
</dbReference>
<sequence length="346" mass="38594">MTLNIGIIGLGFMGSDHVKRVAQRINGAKLAGVCDLKKDLAEKYAKEYGAKVFDNGIDLIDSPDIDAIMVVTRPHETHEQFVIHAIEVGKFVFCEKPLTLTAAGCQKIIDAEVKGGKRLVQVGFMRRYDPGYMEMKKEIDANEYGEPLLIHATHRNVSVDETYDTSMSIIETAIHEADVLHWLLGEDYESGTTFLPKKQTKYTHSKLHDPQIITLDTKSGVHIDLEVFVNDQIGYDINCEVVCEDGIVRLGTPSVTSVKTNTLKNQTKIPVDCTERFKTAYDNELQHWVNDVQQNKVTGPSSWDGLVAMVTCDALAKSRDNNAERVAIKLPDNKPAIYEDKVTQNA</sequence>
<dbReference type="EMBL" id="CP012034">
    <property type="protein sequence ID" value="AKP67878.1"/>
    <property type="molecule type" value="Genomic_DNA"/>
</dbReference>
<dbReference type="Proteomes" id="UP000036106">
    <property type="component" value="Chromosome"/>
</dbReference>
<protein>
    <recommendedName>
        <fullName evidence="6">Inositol 2-dehydrogenase</fullName>
    </recommendedName>
</protein>
<evidence type="ECO:0008006" key="6">
    <source>
        <dbReference type="Google" id="ProtNLM"/>
    </source>
</evidence>
<dbReference type="Gene3D" id="3.30.360.10">
    <property type="entry name" value="Dihydrodipicolinate Reductase, domain 2"/>
    <property type="match status" value="1"/>
</dbReference>
<dbReference type="STRING" id="1007676.ABM34_10290"/>
<feature type="domain" description="Gfo/Idh/MocA-like oxidoreductase C-terminal" evidence="3">
    <location>
        <begin position="136"/>
        <end position="326"/>
    </location>
</feature>
<dbReference type="SUPFAM" id="SSF51735">
    <property type="entry name" value="NAD(P)-binding Rossmann-fold domains"/>
    <property type="match status" value="1"/>
</dbReference>
<proteinExistence type="inferred from homology"/>
<dbReference type="GO" id="GO:0000166">
    <property type="term" value="F:nucleotide binding"/>
    <property type="evidence" value="ECO:0007669"/>
    <property type="project" value="InterPro"/>
</dbReference>
<dbReference type="Pfam" id="PF01408">
    <property type="entry name" value="GFO_IDH_MocA"/>
    <property type="match status" value="1"/>
</dbReference>
<accession>A0A0H4QMF3</accession>
<dbReference type="Pfam" id="PF02894">
    <property type="entry name" value="GFO_IDH_MocA_C"/>
    <property type="match status" value="1"/>
</dbReference>
<dbReference type="Gene3D" id="3.40.50.720">
    <property type="entry name" value="NAD(P)-binding Rossmann-like Domain"/>
    <property type="match status" value="1"/>
</dbReference>
<dbReference type="InterPro" id="IPR050424">
    <property type="entry name" value="Gfo-Idh-MocA_inositol_DH"/>
</dbReference>
<dbReference type="OrthoDB" id="9815825at2"/>
<organism evidence="4 5">
    <name type="scientific">Companilactobacillus ginsenosidimutans</name>
    <dbReference type="NCBI Taxonomy" id="1007676"/>
    <lineage>
        <taxon>Bacteria</taxon>
        <taxon>Bacillati</taxon>
        <taxon>Bacillota</taxon>
        <taxon>Bacilli</taxon>
        <taxon>Lactobacillales</taxon>
        <taxon>Lactobacillaceae</taxon>
        <taxon>Companilactobacillus</taxon>
    </lineage>
</organism>
<reference evidence="5" key="1">
    <citation type="submission" date="2015-07" db="EMBL/GenBank/DDBJ databases">
        <title>Lactobacillus ginsenosidimutans/EMML 3141/ whole genome sequencing.</title>
        <authorList>
            <person name="Kim M.K."/>
            <person name="Im W.-T."/>
            <person name="Srinivasan S."/>
            <person name="Lee J.-J."/>
        </authorList>
    </citation>
    <scope>NUCLEOTIDE SEQUENCE [LARGE SCALE GENOMIC DNA]</scope>
    <source>
        <strain evidence="5">EMML 3041</strain>
    </source>
</reference>
<name>A0A0H4QMF3_9LACO</name>
<dbReference type="KEGG" id="lgn:ABM34_10290"/>
<evidence type="ECO:0000313" key="4">
    <source>
        <dbReference type="EMBL" id="AKP67878.1"/>
    </source>
</evidence>
<dbReference type="InterPro" id="IPR000683">
    <property type="entry name" value="Gfo/Idh/MocA-like_OxRdtase_N"/>
</dbReference>
<dbReference type="SUPFAM" id="SSF55347">
    <property type="entry name" value="Glyceraldehyde-3-phosphate dehydrogenase-like, C-terminal domain"/>
    <property type="match status" value="1"/>
</dbReference>
<dbReference type="RefSeq" id="WP_048705526.1">
    <property type="nucleotide sequence ID" value="NZ_CP012034.1"/>
</dbReference>
<comment type="similarity">
    <text evidence="1">Belongs to the Gfo/Idh/MocA family.</text>
</comment>
<dbReference type="PANTHER" id="PTHR43593">
    <property type="match status" value="1"/>
</dbReference>
<evidence type="ECO:0000259" key="3">
    <source>
        <dbReference type="Pfam" id="PF02894"/>
    </source>
</evidence>